<proteinExistence type="predicted"/>
<keyword evidence="2" id="KW-1185">Reference proteome</keyword>
<gene>
    <name evidence="1" type="ORF">K7C98_04685</name>
</gene>
<accession>A0ABS7TK28</accession>
<evidence type="ECO:0000313" key="2">
    <source>
        <dbReference type="Proteomes" id="UP001139031"/>
    </source>
</evidence>
<dbReference type="EMBL" id="JAIRAU010000001">
    <property type="protein sequence ID" value="MBZ5708543.1"/>
    <property type="molecule type" value="Genomic_DNA"/>
</dbReference>
<evidence type="ECO:0000313" key="1">
    <source>
        <dbReference type="EMBL" id="MBZ5708543.1"/>
    </source>
</evidence>
<reference evidence="1" key="1">
    <citation type="submission" date="2021-08" db="EMBL/GenBank/DDBJ databases">
        <authorList>
            <person name="Stevens D.C."/>
        </authorList>
    </citation>
    <scope>NUCLEOTIDE SEQUENCE</scope>
    <source>
        <strain evidence="1">DSM 53165</strain>
    </source>
</reference>
<dbReference type="RefSeq" id="WP_224190290.1">
    <property type="nucleotide sequence ID" value="NZ_JAIRAU010000001.1"/>
</dbReference>
<sequence>MSLQSRGSRTVRIADEEWVWKIRRKATASQAAGITPMLVAVQRVAPPSPAVLIVDVGLSRPDNTASPHQTSVTPMLVRLMVRRAREEGWQPESGRGYRLLFRLIRERA</sequence>
<comment type="caution">
    <text evidence="1">The sequence shown here is derived from an EMBL/GenBank/DDBJ whole genome shotgun (WGS) entry which is preliminary data.</text>
</comment>
<protein>
    <submittedName>
        <fullName evidence="1">Uncharacterized protein</fullName>
    </submittedName>
</protein>
<organism evidence="1 2">
    <name type="scientific">Nannocystis pusilla</name>
    <dbReference type="NCBI Taxonomy" id="889268"/>
    <lineage>
        <taxon>Bacteria</taxon>
        <taxon>Pseudomonadati</taxon>
        <taxon>Myxococcota</taxon>
        <taxon>Polyangia</taxon>
        <taxon>Nannocystales</taxon>
        <taxon>Nannocystaceae</taxon>
        <taxon>Nannocystis</taxon>
    </lineage>
</organism>
<name>A0ABS7TK28_9BACT</name>
<dbReference type="Proteomes" id="UP001139031">
    <property type="component" value="Unassembled WGS sequence"/>
</dbReference>